<dbReference type="AlphaFoldDB" id="A0AA88DMC7"/>
<evidence type="ECO:0000313" key="2">
    <source>
        <dbReference type="EMBL" id="GMN57885.1"/>
    </source>
</evidence>
<protein>
    <submittedName>
        <fullName evidence="2">Uncharacterized protein</fullName>
    </submittedName>
</protein>
<name>A0AA88DMC7_FICCA</name>
<gene>
    <name evidence="2" type="ORF">TIFTF001_027001</name>
</gene>
<dbReference type="EMBL" id="BTGU01000073">
    <property type="protein sequence ID" value="GMN57885.1"/>
    <property type="molecule type" value="Genomic_DNA"/>
</dbReference>
<reference evidence="2" key="1">
    <citation type="submission" date="2023-07" db="EMBL/GenBank/DDBJ databases">
        <title>draft genome sequence of fig (Ficus carica).</title>
        <authorList>
            <person name="Takahashi T."/>
            <person name="Nishimura K."/>
        </authorList>
    </citation>
    <scope>NUCLEOTIDE SEQUENCE</scope>
</reference>
<comment type="caution">
    <text evidence="2">The sequence shown here is derived from an EMBL/GenBank/DDBJ whole genome shotgun (WGS) entry which is preliminary data.</text>
</comment>
<evidence type="ECO:0000313" key="3">
    <source>
        <dbReference type="Proteomes" id="UP001187192"/>
    </source>
</evidence>
<feature type="region of interest" description="Disordered" evidence="1">
    <location>
        <begin position="23"/>
        <end position="48"/>
    </location>
</feature>
<evidence type="ECO:0000256" key="1">
    <source>
        <dbReference type="SAM" id="MobiDB-lite"/>
    </source>
</evidence>
<sequence length="94" mass="10307">MLLIVFYHVANCATFSFLIGIPSNKSTKRSDTAVANASDNSHARGRSREWKSSAMLRLSGRSRLLLQDRMMAVAVVVGAGVAGEKRERERVGEL</sequence>
<keyword evidence="3" id="KW-1185">Reference proteome</keyword>
<proteinExistence type="predicted"/>
<organism evidence="2 3">
    <name type="scientific">Ficus carica</name>
    <name type="common">Common fig</name>
    <dbReference type="NCBI Taxonomy" id="3494"/>
    <lineage>
        <taxon>Eukaryota</taxon>
        <taxon>Viridiplantae</taxon>
        <taxon>Streptophyta</taxon>
        <taxon>Embryophyta</taxon>
        <taxon>Tracheophyta</taxon>
        <taxon>Spermatophyta</taxon>
        <taxon>Magnoliopsida</taxon>
        <taxon>eudicotyledons</taxon>
        <taxon>Gunneridae</taxon>
        <taxon>Pentapetalae</taxon>
        <taxon>rosids</taxon>
        <taxon>fabids</taxon>
        <taxon>Rosales</taxon>
        <taxon>Moraceae</taxon>
        <taxon>Ficeae</taxon>
        <taxon>Ficus</taxon>
    </lineage>
</organism>
<accession>A0AA88DMC7</accession>
<dbReference type="Proteomes" id="UP001187192">
    <property type="component" value="Unassembled WGS sequence"/>
</dbReference>